<dbReference type="PANTHER" id="PTHR43268">
    <property type="entry name" value="THIOSULFATE SULFURTRANSFERASE/RHODANESE-LIKE DOMAIN-CONTAINING PROTEIN 2"/>
    <property type="match status" value="1"/>
</dbReference>
<dbReference type="Gene3D" id="3.40.250.10">
    <property type="entry name" value="Rhodanese-like domain"/>
    <property type="match status" value="1"/>
</dbReference>
<evidence type="ECO:0000313" key="3">
    <source>
        <dbReference type="Proteomes" id="UP001162640"/>
    </source>
</evidence>
<dbReference type="PANTHER" id="PTHR43268:SF7">
    <property type="entry name" value="RHODANESE DOMAIN-CONTAINING PROTEIN"/>
    <property type="match status" value="1"/>
</dbReference>
<dbReference type="InterPro" id="IPR040503">
    <property type="entry name" value="TRHO_N"/>
</dbReference>
<reference evidence="3" key="1">
    <citation type="journal article" date="2023" name="Commun. Biol.">
        <title>Genome analysis of Parmales, the sister group of diatoms, reveals the evolutionary specialization of diatoms from phago-mixotrophs to photoautotrophs.</title>
        <authorList>
            <person name="Ban H."/>
            <person name="Sato S."/>
            <person name="Yoshikawa S."/>
            <person name="Yamada K."/>
            <person name="Nakamura Y."/>
            <person name="Ichinomiya M."/>
            <person name="Sato N."/>
            <person name="Blanc-Mathieu R."/>
            <person name="Endo H."/>
            <person name="Kuwata A."/>
            <person name="Ogata H."/>
        </authorList>
    </citation>
    <scope>NUCLEOTIDE SEQUENCE [LARGE SCALE GENOMIC DNA]</scope>
</reference>
<gene>
    <name evidence="2" type="ORF">TL16_g01190</name>
</gene>
<dbReference type="Pfam" id="PF17773">
    <property type="entry name" value="UPF0176_N"/>
    <property type="match status" value="1"/>
</dbReference>
<dbReference type="EMBL" id="BLQM01000026">
    <property type="protein sequence ID" value="GMH52245.1"/>
    <property type="molecule type" value="Genomic_DNA"/>
</dbReference>
<evidence type="ECO:0000259" key="1">
    <source>
        <dbReference type="PROSITE" id="PS50206"/>
    </source>
</evidence>
<sequence length="450" mass="50486">MSKSLGKWFPTAIVRKTIALKPDEKCSLLLFYHYVRPTMSQARADHLKTFLDEMTASTKVGGRLRCAREGLNCTISGTSEQVREFAERLKRWGTESLKEGMKGPFDEGVDFKYIDDLPPSRAFKDVKVLPVTELVFYGVGEHEAPLDKGGVHLNPTDYHKKMEENNTVIIDVRNTYEADIGKFNGQEKVGGAQYIDPKMRKSTDFKTWLEKPQTKSQIKGKQILMYCTGGVRCERASALLKNEMGSEVGGVFQLQGGIEKYIQEFPDGGHWRGKNFVFDKREAFGVKSMDGVGGVVEGKKKKKKKTEDEEEILGNCCVCDEQWDRYIGKKKCYTCGVPVLMCDKCLTAKPDKTPGRELEVRCTLCKEENVMVPAKDLELTANGIGAVKKSKGGQAAPSVLKWGGGQAKEKKEKRKMKRKFDSKMCKFGAECTRSDCWFSHDIVAGGDQKR</sequence>
<dbReference type="InterPro" id="IPR020936">
    <property type="entry name" value="TrhO"/>
</dbReference>
<dbReference type="InterPro" id="IPR001763">
    <property type="entry name" value="Rhodanese-like_dom"/>
</dbReference>
<dbReference type="Pfam" id="PF12368">
    <property type="entry name" value="Rhodanese_C"/>
    <property type="match status" value="1"/>
</dbReference>
<dbReference type="SUPFAM" id="SSF52821">
    <property type="entry name" value="Rhodanese/Cell cycle control phosphatase"/>
    <property type="match status" value="1"/>
</dbReference>
<dbReference type="AlphaFoldDB" id="A0A9W6ZL46"/>
<dbReference type="Proteomes" id="UP001162640">
    <property type="component" value="Unassembled WGS sequence"/>
</dbReference>
<proteinExistence type="predicted"/>
<protein>
    <recommendedName>
        <fullName evidence="1">Rhodanese domain-containing protein</fullName>
    </recommendedName>
</protein>
<accession>A0A9W6ZL46</accession>
<dbReference type="PROSITE" id="PS50206">
    <property type="entry name" value="RHODANESE_3"/>
    <property type="match status" value="1"/>
</dbReference>
<dbReference type="InterPro" id="IPR036873">
    <property type="entry name" value="Rhodanese-like_dom_sf"/>
</dbReference>
<evidence type="ECO:0000313" key="2">
    <source>
        <dbReference type="EMBL" id="GMH52245.1"/>
    </source>
</evidence>
<dbReference type="Gene3D" id="3.30.70.100">
    <property type="match status" value="1"/>
</dbReference>
<dbReference type="SMART" id="SM00450">
    <property type="entry name" value="RHOD"/>
    <property type="match status" value="1"/>
</dbReference>
<feature type="domain" description="Rhodanese" evidence="1">
    <location>
        <begin position="163"/>
        <end position="270"/>
    </location>
</feature>
<dbReference type="Pfam" id="PF00581">
    <property type="entry name" value="Rhodanese"/>
    <property type="match status" value="1"/>
</dbReference>
<comment type="caution">
    <text evidence="2">The sequence shown here is derived from an EMBL/GenBank/DDBJ whole genome shotgun (WGS) entry which is preliminary data.</text>
</comment>
<organism evidence="2 3">
    <name type="scientific">Triparma laevis f. inornata</name>
    <dbReference type="NCBI Taxonomy" id="1714386"/>
    <lineage>
        <taxon>Eukaryota</taxon>
        <taxon>Sar</taxon>
        <taxon>Stramenopiles</taxon>
        <taxon>Ochrophyta</taxon>
        <taxon>Bolidophyceae</taxon>
        <taxon>Parmales</taxon>
        <taxon>Triparmaceae</taxon>
        <taxon>Triparma</taxon>
    </lineage>
</organism>
<dbReference type="InterPro" id="IPR022111">
    <property type="entry name" value="Rhodanese_C"/>
</dbReference>
<name>A0A9W6ZL46_9STRA</name>